<dbReference type="SUPFAM" id="SSF53335">
    <property type="entry name" value="S-adenosyl-L-methionine-dependent methyltransferases"/>
    <property type="match status" value="1"/>
</dbReference>
<dbReference type="Gene3D" id="3.40.50.150">
    <property type="entry name" value="Vaccinia Virus protein VP39"/>
    <property type="match status" value="1"/>
</dbReference>
<dbReference type="GO" id="GO:0008168">
    <property type="term" value="F:methyltransferase activity"/>
    <property type="evidence" value="ECO:0007669"/>
    <property type="project" value="UniProtKB-KW"/>
</dbReference>
<dbReference type="GO" id="GO:0032259">
    <property type="term" value="P:methylation"/>
    <property type="evidence" value="ECO:0007669"/>
    <property type="project" value="UniProtKB-KW"/>
</dbReference>
<name>A0A7Y6IEV9_9ACTN</name>
<sequence length="224" mass="24274">MTEPDFLHTTQASYDAIAAQYEERFHDELAAMPLERAMLAAFAELVAASGGGPVADVGCGAGHVTAHLHGLGLSAVGMDLSPRMVALARREHFELRFEEGSMTALDLPDGTLGGVVAMYSIIHVPDERLPDVFAEFHRVLAPGGQVLLAFQVGDDHVRQTEAFGQQIALDCYWRPLEHVADLLGRAGFVENARLVREPDGTAKLQRACLLARRPASTRHVLQGQ</sequence>
<dbReference type="InterPro" id="IPR041698">
    <property type="entry name" value="Methyltransf_25"/>
</dbReference>
<gene>
    <name evidence="2" type="ORF">HTZ77_37230</name>
</gene>
<feature type="domain" description="Methyltransferase" evidence="1">
    <location>
        <begin position="54"/>
        <end position="144"/>
    </location>
</feature>
<evidence type="ECO:0000313" key="2">
    <source>
        <dbReference type="EMBL" id="NUW37005.1"/>
    </source>
</evidence>
<evidence type="ECO:0000313" key="3">
    <source>
        <dbReference type="Proteomes" id="UP000586042"/>
    </source>
</evidence>
<dbReference type="CDD" id="cd02440">
    <property type="entry name" value="AdoMet_MTases"/>
    <property type="match status" value="1"/>
</dbReference>
<proteinExistence type="predicted"/>
<dbReference type="AlphaFoldDB" id="A0A7Y6IEV9"/>
<evidence type="ECO:0000259" key="1">
    <source>
        <dbReference type="Pfam" id="PF13649"/>
    </source>
</evidence>
<dbReference type="RefSeq" id="WP_175594459.1">
    <property type="nucleotide sequence ID" value="NZ_JABWGN010000018.1"/>
</dbReference>
<organism evidence="2 3">
    <name type="scientific">Nonomuraea montanisoli</name>
    <dbReference type="NCBI Taxonomy" id="2741721"/>
    <lineage>
        <taxon>Bacteria</taxon>
        <taxon>Bacillati</taxon>
        <taxon>Actinomycetota</taxon>
        <taxon>Actinomycetes</taxon>
        <taxon>Streptosporangiales</taxon>
        <taxon>Streptosporangiaceae</taxon>
        <taxon>Nonomuraea</taxon>
    </lineage>
</organism>
<accession>A0A7Y6IEV9</accession>
<keyword evidence="2" id="KW-0489">Methyltransferase</keyword>
<dbReference type="PANTHER" id="PTHR42912">
    <property type="entry name" value="METHYLTRANSFERASE"/>
    <property type="match status" value="1"/>
</dbReference>
<comment type="caution">
    <text evidence="2">The sequence shown here is derived from an EMBL/GenBank/DDBJ whole genome shotgun (WGS) entry which is preliminary data.</text>
</comment>
<keyword evidence="2" id="KW-0808">Transferase</keyword>
<dbReference type="InterPro" id="IPR029063">
    <property type="entry name" value="SAM-dependent_MTases_sf"/>
</dbReference>
<dbReference type="Pfam" id="PF13649">
    <property type="entry name" value="Methyltransf_25"/>
    <property type="match status" value="1"/>
</dbReference>
<reference evidence="2 3" key="1">
    <citation type="submission" date="2020-06" db="EMBL/GenBank/DDBJ databases">
        <title>Nonomuraea sp. SMC257, a novel actinomycete isolated from soil.</title>
        <authorList>
            <person name="Chanama M."/>
        </authorList>
    </citation>
    <scope>NUCLEOTIDE SEQUENCE [LARGE SCALE GENOMIC DNA]</scope>
    <source>
        <strain evidence="2 3">SMC257</strain>
    </source>
</reference>
<dbReference type="PANTHER" id="PTHR42912:SF80">
    <property type="entry name" value="METHYLTRANSFERASE DOMAIN-CONTAINING PROTEIN"/>
    <property type="match status" value="1"/>
</dbReference>
<dbReference type="EMBL" id="JABWGN010000018">
    <property type="protein sequence ID" value="NUW37005.1"/>
    <property type="molecule type" value="Genomic_DNA"/>
</dbReference>
<dbReference type="Proteomes" id="UP000586042">
    <property type="component" value="Unassembled WGS sequence"/>
</dbReference>
<keyword evidence="3" id="KW-1185">Reference proteome</keyword>
<dbReference type="InterPro" id="IPR050508">
    <property type="entry name" value="Methyltransf_Superfamily"/>
</dbReference>
<protein>
    <submittedName>
        <fullName evidence="2">Class I SAM-dependent methyltransferase</fullName>
    </submittedName>
</protein>